<dbReference type="AlphaFoldDB" id="A0A2Z6R4R5"/>
<evidence type="ECO:0000313" key="1">
    <source>
        <dbReference type="EMBL" id="GBB87776.1"/>
    </source>
</evidence>
<organism evidence="1 2">
    <name type="scientific">Rhizophagus clarus</name>
    <dbReference type="NCBI Taxonomy" id="94130"/>
    <lineage>
        <taxon>Eukaryota</taxon>
        <taxon>Fungi</taxon>
        <taxon>Fungi incertae sedis</taxon>
        <taxon>Mucoromycota</taxon>
        <taxon>Glomeromycotina</taxon>
        <taxon>Glomeromycetes</taxon>
        <taxon>Glomerales</taxon>
        <taxon>Glomeraceae</taxon>
        <taxon>Rhizophagus</taxon>
    </lineage>
</organism>
<protein>
    <submittedName>
        <fullName evidence="1">Uncharacterized protein</fullName>
    </submittedName>
</protein>
<keyword evidence="2" id="KW-1185">Reference proteome</keyword>
<dbReference type="EMBL" id="BEXD01000478">
    <property type="protein sequence ID" value="GBB87776.1"/>
    <property type="molecule type" value="Genomic_DNA"/>
</dbReference>
<evidence type="ECO:0000313" key="2">
    <source>
        <dbReference type="Proteomes" id="UP000247702"/>
    </source>
</evidence>
<accession>A0A2Z6R4R5</accession>
<name>A0A2Z6R4R5_9GLOM</name>
<sequence>MLSLSNSDERGARFNLNSSTLYPICNGDHKEETIWNNIKGEWGSGEYCGEQTYRQMLECSSVWNPICKR</sequence>
<comment type="caution">
    <text evidence="1">The sequence shown here is derived from an EMBL/GenBank/DDBJ whole genome shotgun (WGS) entry which is preliminary data.</text>
</comment>
<proteinExistence type="predicted"/>
<reference evidence="1 2" key="1">
    <citation type="submission" date="2017-11" db="EMBL/GenBank/DDBJ databases">
        <title>The genome of Rhizophagus clarus HR1 reveals common genetic basis of auxotrophy among arbuscular mycorrhizal fungi.</title>
        <authorList>
            <person name="Kobayashi Y."/>
        </authorList>
    </citation>
    <scope>NUCLEOTIDE SEQUENCE [LARGE SCALE GENOMIC DNA]</scope>
    <source>
        <strain evidence="1 2">HR1</strain>
    </source>
</reference>
<dbReference type="Proteomes" id="UP000247702">
    <property type="component" value="Unassembled WGS sequence"/>
</dbReference>
<gene>
    <name evidence="1" type="ORF">RclHR1_14280007</name>
</gene>